<evidence type="ECO:0000256" key="4">
    <source>
        <dbReference type="ARBA" id="ARBA00022917"/>
    </source>
</evidence>
<feature type="domain" description="Methionyl/Valyl/Leucyl/Isoleucyl-tRNA synthetase anticodon-binding" evidence="6">
    <location>
        <begin position="78"/>
        <end position="223"/>
    </location>
</feature>
<dbReference type="GO" id="GO:0005524">
    <property type="term" value="F:ATP binding"/>
    <property type="evidence" value="ECO:0007669"/>
    <property type="project" value="UniProtKB-KW"/>
</dbReference>
<keyword evidence="2" id="KW-0547">Nucleotide-binding</keyword>
<keyword evidence="1" id="KW-0436">Ligase</keyword>
<dbReference type="GO" id="GO:0006428">
    <property type="term" value="P:isoleucyl-tRNA aminoacylation"/>
    <property type="evidence" value="ECO:0007669"/>
    <property type="project" value="TreeGrafter"/>
</dbReference>
<dbReference type="Pfam" id="PF08264">
    <property type="entry name" value="Anticodon_1"/>
    <property type="match status" value="1"/>
</dbReference>
<evidence type="ECO:0000256" key="5">
    <source>
        <dbReference type="ARBA" id="ARBA00023146"/>
    </source>
</evidence>
<dbReference type="GO" id="GO:0000049">
    <property type="term" value="F:tRNA binding"/>
    <property type="evidence" value="ECO:0007669"/>
    <property type="project" value="InterPro"/>
</dbReference>
<dbReference type="InterPro" id="IPR013155">
    <property type="entry name" value="M/V/L/I-tRNA-synth_anticd-bd"/>
</dbReference>
<accession>A0A382JEM0</accession>
<dbReference type="AlphaFoldDB" id="A0A382JEM0"/>
<dbReference type="InterPro" id="IPR009080">
    <property type="entry name" value="tRNAsynth_Ia_anticodon-bd"/>
</dbReference>
<dbReference type="GO" id="GO:0004822">
    <property type="term" value="F:isoleucine-tRNA ligase activity"/>
    <property type="evidence" value="ECO:0007669"/>
    <property type="project" value="InterPro"/>
</dbReference>
<feature type="non-terminal residue" evidence="7">
    <location>
        <position position="1"/>
    </location>
</feature>
<evidence type="ECO:0000313" key="7">
    <source>
        <dbReference type="EMBL" id="SVC09677.1"/>
    </source>
</evidence>
<dbReference type="Pfam" id="PF19302">
    <property type="entry name" value="DUF5915"/>
    <property type="match status" value="1"/>
</dbReference>
<protein>
    <recommendedName>
        <fullName evidence="6">Methionyl/Valyl/Leucyl/Isoleucyl-tRNA synthetase anticodon-binding domain-containing protein</fullName>
    </recommendedName>
</protein>
<reference evidence="7" key="1">
    <citation type="submission" date="2018-05" db="EMBL/GenBank/DDBJ databases">
        <authorList>
            <person name="Lanie J.A."/>
            <person name="Ng W.-L."/>
            <person name="Kazmierczak K.M."/>
            <person name="Andrzejewski T.M."/>
            <person name="Davidsen T.M."/>
            <person name="Wayne K.J."/>
            <person name="Tettelin H."/>
            <person name="Glass J.I."/>
            <person name="Rusch D."/>
            <person name="Podicherti R."/>
            <person name="Tsui H.-C.T."/>
            <person name="Winkler M.E."/>
        </authorList>
    </citation>
    <scope>NUCLEOTIDE SEQUENCE</scope>
</reference>
<name>A0A382JEM0_9ZZZZ</name>
<dbReference type="PANTHER" id="PTHR42780">
    <property type="entry name" value="SOLEUCYL-TRNA SYNTHETASE"/>
    <property type="match status" value="1"/>
</dbReference>
<proteinExistence type="predicted"/>
<organism evidence="7">
    <name type="scientific">marine metagenome</name>
    <dbReference type="NCBI Taxonomy" id="408172"/>
    <lineage>
        <taxon>unclassified sequences</taxon>
        <taxon>metagenomes</taxon>
        <taxon>ecological metagenomes</taxon>
    </lineage>
</organism>
<dbReference type="InterPro" id="IPR033709">
    <property type="entry name" value="Anticodon_Ile_ABEc"/>
</dbReference>
<evidence type="ECO:0000259" key="6">
    <source>
        <dbReference type="Pfam" id="PF08264"/>
    </source>
</evidence>
<dbReference type="PANTHER" id="PTHR42780:SF1">
    <property type="entry name" value="ISOLEUCINE--TRNA LIGASE, CYTOPLASMIC"/>
    <property type="match status" value="1"/>
</dbReference>
<dbReference type="Gene3D" id="1.10.730.10">
    <property type="entry name" value="Isoleucyl-tRNA Synthetase, Domain 1"/>
    <property type="match status" value="1"/>
</dbReference>
<dbReference type="InterPro" id="IPR023586">
    <property type="entry name" value="Ile-tRNA-ligase_type2"/>
</dbReference>
<dbReference type="EMBL" id="UINC01073355">
    <property type="protein sequence ID" value="SVC09677.1"/>
    <property type="molecule type" value="Genomic_DNA"/>
</dbReference>
<keyword evidence="3" id="KW-0067">ATP-binding</keyword>
<evidence type="ECO:0000256" key="3">
    <source>
        <dbReference type="ARBA" id="ARBA00022840"/>
    </source>
</evidence>
<feature type="non-terminal residue" evidence="7">
    <location>
        <position position="347"/>
    </location>
</feature>
<dbReference type="CDD" id="cd07961">
    <property type="entry name" value="Anticodon_Ia_Ile_ABEc"/>
    <property type="match status" value="1"/>
</dbReference>
<keyword evidence="4" id="KW-0648">Protein biosynthesis</keyword>
<evidence type="ECO:0000256" key="1">
    <source>
        <dbReference type="ARBA" id="ARBA00022598"/>
    </source>
</evidence>
<evidence type="ECO:0000256" key="2">
    <source>
        <dbReference type="ARBA" id="ARBA00022741"/>
    </source>
</evidence>
<dbReference type="SUPFAM" id="SSF47323">
    <property type="entry name" value="Anticodon-binding domain of a subclass of class I aminoacyl-tRNA synthetases"/>
    <property type="match status" value="1"/>
</dbReference>
<gene>
    <name evidence="7" type="ORF">METZ01_LOCUS262531</name>
</gene>
<keyword evidence="5" id="KW-0030">Aminoacyl-tRNA synthetase</keyword>
<sequence length="347" mass="39915">PWDAISSHGVDAIRWYLVTTSNPWVPKRYDDDAVREGSRRFLDTLLNTYKFFVLYANAEDWKPSEKVLEEVGQDNLLDAWIKSRLNSVTKEVRVELTAYQLTKAYRALGEFVSEDLSNWYVRRSRPRFWGNLNESDTQQAFQTLWDCLKRVCLLAAPVTPFVADWIFRGLVGSSAHLEGFPREKVEDCDESLEKEMEVARVLVSMGRSLREEVRIKVRQPLTRIIAVVPSDIKPRNAILKLVEEELNVKKVDFSNSRDGLFYLTAKPNYEVLGPRFGGKTESVATIIRELSSEEIEKHRDGESLSIDVDGERLQLEEGDFDVREEAHGELVLRSEEDYLVAIDPIID</sequence>